<dbReference type="GO" id="GO:0016747">
    <property type="term" value="F:acyltransferase activity, transferring groups other than amino-acyl groups"/>
    <property type="evidence" value="ECO:0007669"/>
    <property type="project" value="InterPro"/>
</dbReference>
<proteinExistence type="predicted"/>
<protein>
    <submittedName>
        <fullName evidence="2">Ribosomal-protein-S5-alanine N-acetyltransferase</fullName>
    </submittedName>
</protein>
<dbReference type="PANTHER" id="PTHR43792:SF1">
    <property type="entry name" value="N-ACETYLTRANSFERASE DOMAIN-CONTAINING PROTEIN"/>
    <property type="match status" value="1"/>
</dbReference>
<feature type="domain" description="N-acetyltransferase" evidence="1">
    <location>
        <begin position="8"/>
        <end position="170"/>
    </location>
</feature>
<dbReference type="PATRIC" id="fig|1432052.4.peg.6566"/>
<dbReference type="RefSeq" id="WP_069155189.1">
    <property type="nucleotide sequence ID" value="NZ_MCGH01000005.1"/>
</dbReference>
<dbReference type="Pfam" id="PF13302">
    <property type="entry name" value="Acetyltransf_3"/>
    <property type="match status" value="1"/>
</dbReference>
<comment type="caution">
    <text evidence="2">The sequence shown here is derived from an EMBL/GenBank/DDBJ whole genome shotgun (WGS) entry which is preliminary data.</text>
</comment>
<keyword evidence="2" id="KW-0808">Transferase</keyword>
<organism evidence="2 3">
    <name type="scientific">Eisenbergiella tayi</name>
    <dbReference type="NCBI Taxonomy" id="1432052"/>
    <lineage>
        <taxon>Bacteria</taxon>
        <taxon>Bacillati</taxon>
        <taxon>Bacillota</taxon>
        <taxon>Clostridia</taxon>
        <taxon>Lachnospirales</taxon>
        <taxon>Lachnospiraceae</taxon>
        <taxon>Eisenbergiella</taxon>
    </lineage>
</organism>
<dbReference type="InterPro" id="IPR016181">
    <property type="entry name" value="Acyl_CoA_acyltransferase"/>
</dbReference>
<evidence type="ECO:0000313" key="3">
    <source>
        <dbReference type="Proteomes" id="UP000094067"/>
    </source>
</evidence>
<sequence>MLLETERLFIRYFSEEDKGDLYDYLSREEVVKYEPYTLYSRQAAAEEAARRAEDPDFYAVALKSGKVIGNLYLSKGDYDTWELGYVFNSDFWGNGYAYESAAALITQAFEKWGARRLVAMCNPQNQSSWKLLERLGFRREGTLIRNIYFFCDEAGEPLWQDTYEYGMLKEEWRADADKECV</sequence>
<dbReference type="SUPFAM" id="SSF55729">
    <property type="entry name" value="Acyl-CoA N-acyltransferases (Nat)"/>
    <property type="match status" value="1"/>
</dbReference>
<reference evidence="2 3" key="1">
    <citation type="submission" date="2016-07" db="EMBL/GenBank/DDBJ databases">
        <title>Characterization of isolates of Eisenbergiella tayi derived from blood cultures, using whole genome sequencing.</title>
        <authorList>
            <person name="Burdz T."/>
            <person name="Wiebe D."/>
            <person name="Huynh C."/>
            <person name="Bernard K."/>
        </authorList>
    </citation>
    <scope>NUCLEOTIDE SEQUENCE [LARGE SCALE GENOMIC DNA]</scope>
    <source>
        <strain evidence="2 3">NML 110608</strain>
    </source>
</reference>
<evidence type="ECO:0000259" key="1">
    <source>
        <dbReference type="PROSITE" id="PS51186"/>
    </source>
</evidence>
<dbReference type="AlphaFoldDB" id="A0A1E2ZZL4"/>
<gene>
    <name evidence="2" type="ORF">BEI61_05933</name>
</gene>
<dbReference type="Proteomes" id="UP000094067">
    <property type="component" value="Unassembled WGS sequence"/>
</dbReference>
<dbReference type="Gene3D" id="3.40.630.30">
    <property type="match status" value="1"/>
</dbReference>
<dbReference type="InterPro" id="IPR000182">
    <property type="entry name" value="GNAT_dom"/>
</dbReference>
<name>A0A1E2ZZL4_9FIRM</name>
<accession>A0A1E2ZZL4</accession>
<dbReference type="EMBL" id="MCGH01000005">
    <property type="protein sequence ID" value="ODM01934.1"/>
    <property type="molecule type" value="Genomic_DNA"/>
</dbReference>
<evidence type="ECO:0000313" key="2">
    <source>
        <dbReference type="EMBL" id="ODM01934.1"/>
    </source>
</evidence>
<dbReference type="InterPro" id="IPR051531">
    <property type="entry name" value="N-acetyltransferase"/>
</dbReference>
<dbReference type="PROSITE" id="PS51186">
    <property type="entry name" value="GNAT"/>
    <property type="match status" value="1"/>
</dbReference>
<dbReference type="PANTHER" id="PTHR43792">
    <property type="entry name" value="GNAT FAMILY, PUTATIVE (AFU_ORTHOLOGUE AFUA_3G00765)-RELATED-RELATED"/>
    <property type="match status" value="1"/>
</dbReference>